<feature type="transmembrane region" description="Helical" evidence="6">
    <location>
        <begin position="401"/>
        <end position="419"/>
    </location>
</feature>
<evidence type="ECO:0000256" key="5">
    <source>
        <dbReference type="ARBA" id="ARBA00023136"/>
    </source>
</evidence>
<accession>A0A3E4EF27</accession>
<dbReference type="PANTHER" id="PTHR30250">
    <property type="entry name" value="PST FAMILY PREDICTED COLANIC ACID TRANSPORTER"/>
    <property type="match status" value="1"/>
</dbReference>
<sequence length="509" mass="57340">MNNGKRLVVTLMSTSLATVMSFVVSFFLTPFITSKLGTEAYGFVTLSKNFVSYAVIVSTALDSYATRYIAMEYHNKNFQKANNFVTSTFYGDAIIASSIVGIGIFFVLFMDCFLNISPELVLSVKLLFLLVFINFFLTTVKTVFNSTAYIKNRLDINGFVRFWGYIVEILLYIIVFRFFPPQVWYVGVVMLIVTAINLTAAVWMFHSMTPELKIKKSYFSIDAVKKLVGNGVWNSINSLGVTLNSGLDLLVTNLLLTNLEMGQIAITKTIASIFSSLEAMLCQPFQPLLLKSYSDGNKTRLHEDLRMSVNVSGFFSALAFAGFFSLGKLFYQLWIPNQDTELLYALTVVTILAYVTEGPVHPLYYIYTLTVKNKIPCIITLLGGVLNVVGMFVLVRYTSMGIYSIVITTTVITTITSLITNPPYMAHCLKMKWYEFYPALLINIVGTVIMTVVFFLVTRAINPNGWIGLIMTAIFLCGIGFLIYFIFVFSNKERKYIINMVKRKANIKQ</sequence>
<evidence type="ECO:0000256" key="1">
    <source>
        <dbReference type="ARBA" id="ARBA00004651"/>
    </source>
</evidence>
<feature type="transmembrane region" description="Helical" evidence="6">
    <location>
        <begin position="50"/>
        <end position="69"/>
    </location>
</feature>
<feature type="transmembrane region" description="Helical" evidence="6">
    <location>
        <begin position="377"/>
        <end position="395"/>
    </location>
</feature>
<feature type="transmembrane region" description="Helical" evidence="6">
    <location>
        <begin position="7"/>
        <end position="30"/>
    </location>
</feature>
<evidence type="ECO:0000256" key="4">
    <source>
        <dbReference type="ARBA" id="ARBA00022989"/>
    </source>
</evidence>
<feature type="transmembrane region" description="Helical" evidence="6">
    <location>
        <begin position="116"/>
        <end position="137"/>
    </location>
</feature>
<keyword evidence="2" id="KW-1003">Cell membrane</keyword>
<keyword evidence="4 6" id="KW-1133">Transmembrane helix</keyword>
<dbReference type="InterPro" id="IPR050833">
    <property type="entry name" value="Poly_Biosynth_Transport"/>
</dbReference>
<dbReference type="RefSeq" id="WP_117481789.1">
    <property type="nucleotide sequence ID" value="NZ_JBBNIV010000024.1"/>
</dbReference>
<dbReference type="PANTHER" id="PTHR30250:SF26">
    <property type="entry name" value="PSMA PROTEIN"/>
    <property type="match status" value="1"/>
</dbReference>
<comment type="subcellular location">
    <subcellularLocation>
        <location evidence="1">Cell membrane</location>
        <topology evidence="1">Multi-pass membrane protein</topology>
    </subcellularLocation>
</comment>
<keyword evidence="3 6" id="KW-0812">Transmembrane</keyword>
<reference evidence="7 8" key="1">
    <citation type="submission" date="2018-08" db="EMBL/GenBank/DDBJ databases">
        <title>A genome reference for cultivated species of the human gut microbiota.</title>
        <authorList>
            <person name="Zou Y."/>
            <person name="Xue W."/>
            <person name="Luo G."/>
        </authorList>
    </citation>
    <scope>NUCLEOTIDE SEQUENCE [LARGE SCALE GENOMIC DNA]</scope>
    <source>
        <strain evidence="7 8">TM10-3</strain>
    </source>
</reference>
<feature type="transmembrane region" description="Helical" evidence="6">
    <location>
        <begin position="158"/>
        <end position="178"/>
    </location>
</feature>
<feature type="transmembrane region" description="Helical" evidence="6">
    <location>
        <begin position="467"/>
        <end position="490"/>
    </location>
</feature>
<keyword evidence="5 6" id="KW-0472">Membrane</keyword>
<feature type="transmembrane region" description="Helical" evidence="6">
    <location>
        <begin position="307"/>
        <end position="331"/>
    </location>
</feature>
<evidence type="ECO:0000256" key="3">
    <source>
        <dbReference type="ARBA" id="ARBA00022692"/>
    </source>
</evidence>
<proteinExistence type="predicted"/>
<feature type="transmembrane region" description="Helical" evidence="6">
    <location>
        <begin position="89"/>
        <end position="110"/>
    </location>
</feature>
<evidence type="ECO:0000256" key="6">
    <source>
        <dbReference type="SAM" id="Phobius"/>
    </source>
</evidence>
<evidence type="ECO:0000313" key="7">
    <source>
        <dbReference type="EMBL" id="RGI69612.1"/>
    </source>
</evidence>
<feature type="transmembrane region" description="Helical" evidence="6">
    <location>
        <begin position="343"/>
        <end position="365"/>
    </location>
</feature>
<evidence type="ECO:0000313" key="8">
    <source>
        <dbReference type="Proteomes" id="UP000260642"/>
    </source>
</evidence>
<dbReference type="EMBL" id="QSOB01000004">
    <property type="protein sequence ID" value="RGI69612.1"/>
    <property type="molecule type" value="Genomic_DNA"/>
</dbReference>
<feature type="transmembrane region" description="Helical" evidence="6">
    <location>
        <begin position="184"/>
        <end position="205"/>
    </location>
</feature>
<dbReference type="AlphaFoldDB" id="A0A3E4EF27"/>
<feature type="transmembrane region" description="Helical" evidence="6">
    <location>
        <begin position="440"/>
        <end position="461"/>
    </location>
</feature>
<dbReference type="GO" id="GO:0005886">
    <property type="term" value="C:plasma membrane"/>
    <property type="evidence" value="ECO:0007669"/>
    <property type="project" value="UniProtKB-SubCell"/>
</dbReference>
<gene>
    <name evidence="7" type="ORF">DXD95_03780</name>
</gene>
<protein>
    <submittedName>
        <fullName evidence="7">Lipopolysaccharide biosynthesis protein</fullName>
    </submittedName>
</protein>
<comment type="caution">
    <text evidence="7">The sequence shown here is derived from an EMBL/GenBank/DDBJ whole genome shotgun (WGS) entry which is preliminary data.</text>
</comment>
<dbReference type="Proteomes" id="UP000260642">
    <property type="component" value="Unassembled WGS sequence"/>
</dbReference>
<name>A0A3E4EF27_9FIRM</name>
<organism evidence="7 8">
    <name type="scientific">Agathobacter rectalis</name>
    <dbReference type="NCBI Taxonomy" id="39491"/>
    <lineage>
        <taxon>Bacteria</taxon>
        <taxon>Bacillati</taxon>
        <taxon>Bacillota</taxon>
        <taxon>Clostridia</taxon>
        <taxon>Lachnospirales</taxon>
        <taxon>Lachnospiraceae</taxon>
        <taxon>Agathobacter</taxon>
    </lineage>
</organism>
<evidence type="ECO:0000256" key="2">
    <source>
        <dbReference type="ARBA" id="ARBA00022475"/>
    </source>
</evidence>